<dbReference type="PANTHER" id="PTHR31126">
    <property type="entry name" value="TYROSINE-PROTEIN PHOSPHATASE"/>
    <property type="match status" value="1"/>
</dbReference>
<dbReference type="Pfam" id="PF13350">
    <property type="entry name" value="Y_phosphatase3"/>
    <property type="match status" value="2"/>
</dbReference>
<keyword evidence="3" id="KW-1185">Reference proteome</keyword>
<dbReference type="InterPro" id="IPR026893">
    <property type="entry name" value="Tyr/Ser_Pase_IphP-type"/>
</dbReference>
<feature type="transmembrane region" description="Helical" evidence="1">
    <location>
        <begin position="152"/>
        <end position="174"/>
    </location>
</feature>
<keyword evidence="1" id="KW-0472">Membrane</keyword>
<keyword evidence="1" id="KW-1133">Transmembrane helix</keyword>
<name>A0ABP0FDB7_CLALP</name>
<evidence type="ECO:0000313" key="3">
    <source>
        <dbReference type="Proteomes" id="UP001642483"/>
    </source>
</evidence>
<dbReference type="PANTHER" id="PTHR31126:SF1">
    <property type="entry name" value="TYROSINE SPECIFIC PROTEIN PHOSPHATASES DOMAIN-CONTAINING PROTEIN"/>
    <property type="match status" value="1"/>
</dbReference>
<dbReference type="InterPro" id="IPR029021">
    <property type="entry name" value="Prot-tyrosine_phosphatase-like"/>
</dbReference>
<reference evidence="2 3" key="1">
    <citation type="submission" date="2024-02" db="EMBL/GenBank/DDBJ databases">
        <authorList>
            <person name="Daric V."/>
            <person name="Darras S."/>
        </authorList>
    </citation>
    <scope>NUCLEOTIDE SEQUENCE [LARGE SCALE GENOMIC DNA]</scope>
</reference>
<accession>A0ABP0FDB7</accession>
<protein>
    <recommendedName>
        <fullName evidence="4">Tyrosine specific protein phosphatases domain-containing protein</fullName>
    </recommendedName>
</protein>
<evidence type="ECO:0000313" key="2">
    <source>
        <dbReference type="EMBL" id="CAK8676731.1"/>
    </source>
</evidence>
<organism evidence="2 3">
    <name type="scientific">Clavelina lepadiformis</name>
    <name type="common">Light-bulb sea squirt</name>
    <name type="synonym">Ascidia lepadiformis</name>
    <dbReference type="NCBI Taxonomy" id="159417"/>
    <lineage>
        <taxon>Eukaryota</taxon>
        <taxon>Metazoa</taxon>
        <taxon>Chordata</taxon>
        <taxon>Tunicata</taxon>
        <taxon>Ascidiacea</taxon>
        <taxon>Aplousobranchia</taxon>
        <taxon>Clavelinidae</taxon>
        <taxon>Clavelina</taxon>
    </lineage>
</organism>
<dbReference type="Proteomes" id="UP001642483">
    <property type="component" value="Unassembled WGS sequence"/>
</dbReference>
<dbReference type="SUPFAM" id="SSF52799">
    <property type="entry name" value="(Phosphotyrosine protein) phosphatases II"/>
    <property type="match status" value="1"/>
</dbReference>
<evidence type="ECO:0008006" key="4">
    <source>
        <dbReference type="Google" id="ProtNLM"/>
    </source>
</evidence>
<sequence>MQPMKRFSDGGYLPVGGSLFSSTENDVIQISQPTLKINAYRSARPDKITFEDLKLLQSTLGIRSVIDLRSGIDEYSKETGMKLLDCSEQNPKIVDMERIEKFDLKDISFLPKSKEASIVNENFDEISITHFMVNMFGREYVRKLMVHNDWPLWKKILGFLLLLLYICFKLNLFVKFISRQIYQTKLTTLYKSTVDYSGIPIRCALELISQPENFPCIICCHAGKDRTGIVSAILLSICGFDRETIVDDYARSEFGLPVTHHEMKDYEEQGRYASRETMNQLLDHIDDKYGSMSKYLCSIGFPKESQLKLKRLLLNDIHIFCET</sequence>
<gene>
    <name evidence="2" type="ORF">CVLEPA_LOCUS6175</name>
</gene>
<evidence type="ECO:0000256" key="1">
    <source>
        <dbReference type="SAM" id="Phobius"/>
    </source>
</evidence>
<dbReference type="Gene3D" id="3.90.190.10">
    <property type="entry name" value="Protein tyrosine phosphatase superfamily"/>
    <property type="match status" value="1"/>
</dbReference>
<dbReference type="EMBL" id="CAWYQH010000035">
    <property type="protein sequence ID" value="CAK8676731.1"/>
    <property type="molecule type" value="Genomic_DNA"/>
</dbReference>
<proteinExistence type="predicted"/>
<keyword evidence="1" id="KW-0812">Transmembrane</keyword>
<comment type="caution">
    <text evidence="2">The sequence shown here is derived from an EMBL/GenBank/DDBJ whole genome shotgun (WGS) entry which is preliminary data.</text>
</comment>